<dbReference type="RefSeq" id="WP_111504327.1">
    <property type="nucleotide sequence ID" value="NZ_QKYN01000097.1"/>
</dbReference>
<evidence type="ECO:0000259" key="3">
    <source>
        <dbReference type="PROSITE" id="PS51462"/>
    </source>
</evidence>
<reference evidence="4 5" key="1">
    <citation type="submission" date="2018-06" db="EMBL/GenBank/DDBJ databases">
        <title>Streptacidiphilus pinicola sp. nov., isolated from pine grove soil.</title>
        <authorList>
            <person name="Roh S.G."/>
            <person name="Park S."/>
            <person name="Kim M.-K."/>
            <person name="Yun B.-R."/>
            <person name="Park J."/>
            <person name="Kim M.J."/>
            <person name="Kim Y.S."/>
            <person name="Kim S.B."/>
        </authorList>
    </citation>
    <scope>NUCLEOTIDE SEQUENCE [LARGE SCALE GENOMIC DNA]</scope>
    <source>
        <strain evidence="4 5">MMS16-CNU450</strain>
    </source>
</reference>
<dbReference type="Proteomes" id="UP000248889">
    <property type="component" value="Unassembled WGS sequence"/>
</dbReference>
<dbReference type="InterPro" id="IPR020084">
    <property type="entry name" value="NUDIX_hydrolase_CS"/>
</dbReference>
<keyword evidence="5" id="KW-1185">Reference proteome</keyword>
<protein>
    <submittedName>
        <fullName evidence="4">NUDIX hydrolase</fullName>
    </submittedName>
</protein>
<evidence type="ECO:0000256" key="2">
    <source>
        <dbReference type="ARBA" id="ARBA00022801"/>
    </source>
</evidence>
<feature type="domain" description="Nudix hydrolase" evidence="3">
    <location>
        <begin position="79"/>
        <end position="209"/>
    </location>
</feature>
<evidence type="ECO:0000313" key="5">
    <source>
        <dbReference type="Proteomes" id="UP000248889"/>
    </source>
</evidence>
<organism evidence="4 5">
    <name type="scientific">Streptacidiphilus pinicola</name>
    <dbReference type="NCBI Taxonomy" id="2219663"/>
    <lineage>
        <taxon>Bacteria</taxon>
        <taxon>Bacillati</taxon>
        <taxon>Actinomycetota</taxon>
        <taxon>Actinomycetes</taxon>
        <taxon>Kitasatosporales</taxon>
        <taxon>Streptomycetaceae</taxon>
        <taxon>Streptacidiphilus</taxon>
    </lineage>
</organism>
<dbReference type="SUPFAM" id="SSF55811">
    <property type="entry name" value="Nudix"/>
    <property type="match status" value="1"/>
</dbReference>
<dbReference type="PANTHER" id="PTHR11839:SF18">
    <property type="entry name" value="NUDIX HYDROLASE DOMAIN-CONTAINING PROTEIN"/>
    <property type="match status" value="1"/>
</dbReference>
<dbReference type="Gene3D" id="3.90.79.10">
    <property type="entry name" value="Nucleoside Triphosphate Pyrophosphohydrolase"/>
    <property type="match status" value="1"/>
</dbReference>
<dbReference type="GO" id="GO:0006753">
    <property type="term" value="P:nucleoside phosphate metabolic process"/>
    <property type="evidence" value="ECO:0007669"/>
    <property type="project" value="TreeGrafter"/>
</dbReference>
<gene>
    <name evidence="4" type="ORF">DN069_24510</name>
</gene>
<dbReference type="PROSITE" id="PS00893">
    <property type="entry name" value="NUDIX_BOX"/>
    <property type="match status" value="1"/>
</dbReference>
<sequence>MESRTGTDAYEALRRDHPELFRNDPGGIEILHGPEGAAAVATLAGGFGVVYADRFVTVVRDPVRFPGGALGGYLRVVHAGTPGAVVLPLLGGEGPTRVVLLEHYRHATRAWHLEAPRGVGEVGETSAACAARELREELGAEVRELLPIGPLHADTGLIGGRVELFAARIDAWGRLEEEEGIRRAVVLGFDEAEDLVRDGRITDSFTVAALYRARLRGLPQRA</sequence>
<dbReference type="GO" id="GO:0016787">
    <property type="term" value="F:hydrolase activity"/>
    <property type="evidence" value="ECO:0007669"/>
    <property type="project" value="UniProtKB-KW"/>
</dbReference>
<dbReference type="GO" id="GO:0019693">
    <property type="term" value="P:ribose phosphate metabolic process"/>
    <property type="evidence" value="ECO:0007669"/>
    <property type="project" value="TreeGrafter"/>
</dbReference>
<dbReference type="Pfam" id="PF00293">
    <property type="entry name" value="NUDIX"/>
    <property type="match status" value="1"/>
</dbReference>
<comment type="cofactor">
    <cofactor evidence="1">
        <name>Mg(2+)</name>
        <dbReference type="ChEBI" id="CHEBI:18420"/>
    </cofactor>
</comment>
<dbReference type="InterPro" id="IPR000086">
    <property type="entry name" value="NUDIX_hydrolase_dom"/>
</dbReference>
<dbReference type="AlphaFoldDB" id="A0A2X0IET9"/>
<name>A0A2X0IET9_9ACTN</name>
<dbReference type="InterPro" id="IPR015797">
    <property type="entry name" value="NUDIX_hydrolase-like_dom_sf"/>
</dbReference>
<dbReference type="EMBL" id="QKYN01000097">
    <property type="protein sequence ID" value="RAG83037.1"/>
    <property type="molecule type" value="Genomic_DNA"/>
</dbReference>
<proteinExistence type="predicted"/>
<comment type="caution">
    <text evidence="4">The sequence shown here is derived from an EMBL/GenBank/DDBJ whole genome shotgun (WGS) entry which is preliminary data.</text>
</comment>
<evidence type="ECO:0000256" key="1">
    <source>
        <dbReference type="ARBA" id="ARBA00001946"/>
    </source>
</evidence>
<evidence type="ECO:0000313" key="4">
    <source>
        <dbReference type="EMBL" id="RAG83037.1"/>
    </source>
</evidence>
<accession>A0A2X0IET9</accession>
<keyword evidence="2 4" id="KW-0378">Hydrolase</keyword>
<dbReference type="CDD" id="cd03424">
    <property type="entry name" value="NUDIX_ADPRase_Nudt5_UGPPase_Nudt14"/>
    <property type="match status" value="1"/>
</dbReference>
<dbReference type="PROSITE" id="PS51462">
    <property type="entry name" value="NUDIX"/>
    <property type="match status" value="1"/>
</dbReference>
<dbReference type="OrthoDB" id="9806150at2"/>
<dbReference type="PANTHER" id="PTHR11839">
    <property type="entry name" value="UDP/ADP-SUGAR PYROPHOSPHATASE"/>
    <property type="match status" value="1"/>
</dbReference>